<accession>A0ABW8M3D2</accession>
<evidence type="ECO:0000313" key="2">
    <source>
        <dbReference type="Proteomes" id="UP001620295"/>
    </source>
</evidence>
<protein>
    <submittedName>
        <fullName evidence="1">Uncharacterized protein</fullName>
    </submittedName>
</protein>
<reference evidence="1 2" key="1">
    <citation type="submission" date="2024-11" db="EMBL/GenBank/DDBJ databases">
        <title>The Natural Products Discovery Center: Release of the First 8490 Sequenced Strains for Exploring Actinobacteria Biosynthetic Diversity.</title>
        <authorList>
            <person name="Kalkreuter E."/>
            <person name="Kautsar S.A."/>
            <person name="Yang D."/>
            <person name="Bader C.D."/>
            <person name="Teijaro C.N."/>
            <person name="Fluegel L."/>
            <person name="Davis C.M."/>
            <person name="Simpson J.R."/>
            <person name="Lauterbach L."/>
            <person name="Steele A.D."/>
            <person name="Gui C."/>
            <person name="Meng S."/>
            <person name="Li G."/>
            <person name="Viehrig K."/>
            <person name="Ye F."/>
            <person name="Su P."/>
            <person name="Kiefer A.F."/>
            <person name="Nichols A."/>
            <person name="Cepeda A.J."/>
            <person name="Yan W."/>
            <person name="Fan B."/>
            <person name="Jiang Y."/>
            <person name="Adhikari A."/>
            <person name="Zheng C.-J."/>
            <person name="Schuster L."/>
            <person name="Cowan T.M."/>
            <person name="Smanski M.J."/>
            <person name="Chevrette M.G."/>
            <person name="De Carvalho L.P.S."/>
            <person name="Shen B."/>
        </authorList>
    </citation>
    <scope>NUCLEOTIDE SEQUENCE [LARGE SCALE GENOMIC DNA]</scope>
    <source>
        <strain evidence="1 2">NPDC020863</strain>
    </source>
</reference>
<organism evidence="1 2">
    <name type="scientific">Streptomyces milbemycinicus</name>
    <dbReference type="NCBI Taxonomy" id="476552"/>
    <lineage>
        <taxon>Bacteria</taxon>
        <taxon>Bacillati</taxon>
        <taxon>Actinomycetota</taxon>
        <taxon>Actinomycetes</taxon>
        <taxon>Kitasatosporales</taxon>
        <taxon>Streptomycetaceae</taxon>
        <taxon>Streptomyces</taxon>
    </lineage>
</organism>
<keyword evidence="2" id="KW-1185">Reference proteome</keyword>
<evidence type="ECO:0000313" key="1">
    <source>
        <dbReference type="EMBL" id="MFK4272682.1"/>
    </source>
</evidence>
<dbReference type="EMBL" id="JBJDQH010000030">
    <property type="protein sequence ID" value="MFK4272682.1"/>
    <property type="molecule type" value="Genomic_DNA"/>
</dbReference>
<dbReference type="Proteomes" id="UP001620295">
    <property type="component" value="Unassembled WGS sequence"/>
</dbReference>
<gene>
    <name evidence="1" type="ORF">ACI2L5_48575</name>
</gene>
<proteinExistence type="predicted"/>
<name>A0ABW8M3D2_9ACTN</name>
<comment type="caution">
    <text evidence="1">The sequence shown here is derived from an EMBL/GenBank/DDBJ whole genome shotgun (WGS) entry which is preliminary data.</text>
</comment>
<sequence length="51" mass="5503">MSISIELLQELPSMEEATLAAADCCWSSVFDGCQWWSVTVSSCHSCTNTGS</sequence>
<dbReference type="RefSeq" id="WP_358645953.1">
    <property type="nucleotide sequence ID" value="NZ_JBFACG010000044.1"/>
</dbReference>